<dbReference type="Pfam" id="PF07985">
    <property type="entry name" value="SRR1"/>
    <property type="match status" value="1"/>
</dbReference>
<dbReference type="EMBL" id="PYWC01000011">
    <property type="protein sequence ID" value="PWW78888.1"/>
    <property type="molecule type" value="Genomic_DNA"/>
</dbReference>
<dbReference type="OrthoDB" id="5318346at2759"/>
<feature type="domain" description="SRR1-like" evidence="2">
    <location>
        <begin position="80"/>
        <end position="198"/>
    </location>
</feature>
<dbReference type="PANTHER" id="PTHR42080">
    <property type="entry name" value="SRR1 DOMAIN-CONTAINING PROTEIN"/>
    <property type="match status" value="1"/>
</dbReference>
<dbReference type="Proteomes" id="UP000246991">
    <property type="component" value="Unassembled WGS sequence"/>
</dbReference>
<organism evidence="3 4">
    <name type="scientific">Tuber magnatum</name>
    <name type="common">white Piedmont truffle</name>
    <dbReference type="NCBI Taxonomy" id="42249"/>
    <lineage>
        <taxon>Eukaryota</taxon>
        <taxon>Fungi</taxon>
        <taxon>Dikarya</taxon>
        <taxon>Ascomycota</taxon>
        <taxon>Pezizomycotina</taxon>
        <taxon>Pezizomycetes</taxon>
        <taxon>Pezizales</taxon>
        <taxon>Tuberaceae</taxon>
        <taxon>Tuber</taxon>
    </lineage>
</organism>
<dbReference type="AlphaFoldDB" id="A0A317SWS6"/>
<feature type="region of interest" description="Disordered" evidence="1">
    <location>
        <begin position="1"/>
        <end position="36"/>
    </location>
</feature>
<sequence length="263" mass="28852">MSRRSRRTTGDDGWINIPAKHKPPKTLPEHQKRTTLSHALQQQTSPLAPEQIASHLNLHTQTLLKSTLWAQIRNVLVPLARGLDRLVVFGLGSFSGPTASSTYYQFAFVREIAELLGIGKGDVYFQDPVFTKCDKGFLEGVGSVVEIGRGEDAVQEGTVVVAVHLEYEVLEGAVKGGPGVVVCNDLWHFLDMRIGGEVEWVKRFLEGVEGEVLKWDIDSGGAFNHSAVYWRKVAKNHGRIGDDKADGEDAVEAVVENIGALNI</sequence>
<protein>
    <recommendedName>
        <fullName evidence="2">SRR1-like domain-containing protein</fullName>
    </recommendedName>
</protein>
<keyword evidence="4" id="KW-1185">Reference proteome</keyword>
<evidence type="ECO:0000313" key="3">
    <source>
        <dbReference type="EMBL" id="PWW78888.1"/>
    </source>
</evidence>
<dbReference type="PANTHER" id="PTHR42080:SF1">
    <property type="entry name" value="SRR1-LIKE DOMAIN-CONTAINING PROTEIN"/>
    <property type="match status" value="1"/>
</dbReference>
<comment type="caution">
    <text evidence="3">The sequence shown here is derived from an EMBL/GenBank/DDBJ whole genome shotgun (WGS) entry which is preliminary data.</text>
</comment>
<evidence type="ECO:0000259" key="2">
    <source>
        <dbReference type="Pfam" id="PF07985"/>
    </source>
</evidence>
<name>A0A317SWS6_9PEZI</name>
<gene>
    <name evidence="3" type="ORF">C7212DRAFT_290761</name>
</gene>
<evidence type="ECO:0000313" key="4">
    <source>
        <dbReference type="Proteomes" id="UP000246991"/>
    </source>
</evidence>
<dbReference type="InterPro" id="IPR012942">
    <property type="entry name" value="SRR1-like"/>
</dbReference>
<reference evidence="3 4" key="1">
    <citation type="submission" date="2018-03" db="EMBL/GenBank/DDBJ databases">
        <title>Genomes of Pezizomycetes fungi and the evolution of truffles.</title>
        <authorList>
            <person name="Murat C."/>
            <person name="Payen T."/>
            <person name="Noel B."/>
            <person name="Kuo A."/>
            <person name="Martin F.M."/>
        </authorList>
    </citation>
    <scope>NUCLEOTIDE SEQUENCE [LARGE SCALE GENOMIC DNA]</scope>
    <source>
        <strain evidence="3">091103-1</strain>
    </source>
</reference>
<evidence type="ECO:0000256" key="1">
    <source>
        <dbReference type="SAM" id="MobiDB-lite"/>
    </source>
</evidence>
<proteinExistence type="predicted"/>
<dbReference type="STRING" id="42249.A0A317SWS6"/>
<accession>A0A317SWS6</accession>